<dbReference type="Pfam" id="PF07396">
    <property type="entry name" value="Porin_O_P"/>
    <property type="match status" value="1"/>
</dbReference>
<dbReference type="InterPro" id="IPR023614">
    <property type="entry name" value="Porin_dom_sf"/>
</dbReference>
<feature type="signal peptide" evidence="1">
    <location>
        <begin position="1"/>
        <end position="24"/>
    </location>
</feature>
<evidence type="ECO:0000313" key="2">
    <source>
        <dbReference type="EMBL" id="GFO61915.1"/>
    </source>
</evidence>
<sequence length="404" mass="45160">MSRLIKSGSVAAAALLLMAGTAIAGPQMTFGPDDQGALQIDYKGQFQMTVRDTGSGANNDDTTTNFNFRRNRLALMGRWGETFGLYVQTEFAEDQNIGTLGVADTNRGFEFQLLDAVMRFNLHDSFKINVGKFKYNFSRENLEACEMPLTLDRSLFIRAPYVTTRDTGVAVWGNLFQDIFQYRLDVMEGRKAVSGNTAPASDFRYSARAHLTLLDPEKEYGYKGTYLGEKTVLTVGAAYQFEPDVAYADTAALTGKSDYRGWTVDGYFEYPVAGLGTVTASAAYEDVDLDDAYKGTNPDLLSVGLNGQKNGWYVKGGYLLPNLPLQFFGRYEKWRFAQLNNIYDQQIDWYGVGANYYLRGQNLKLTAEFSHTDFDKEATLSGLQGTNLRSKDFNTFIAQLQLIF</sequence>
<dbReference type="Proteomes" id="UP000556026">
    <property type="component" value="Unassembled WGS sequence"/>
</dbReference>
<dbReference type="Gene3D" id="2.40.160.10">
    <property type="entry name" value="Porin"/>
    <property type="match status" value="1"/>
</dbReference>
<keyword evidence="3" id="KW-1185">Reference proteome</keyword>
<gene>
    <name evidence="2" type="ORF">GMST_42400</name>
</gene>
<reference evidence="3" key="1">
    <citation type="submission" date="2020-06" db="EMBL/GenBank/DDBJ databases">
        <title>Draft genomic sequence of Geomonas sp. Red330.</title>
        <authorList>
            <person name="Itoh H."/>
            <person name="Zhenxing X."/>
            <person name="Ushijima N."/>
            <person name="Masuda Y."/>
            <person name="Shiratori Y."/>
            <person name="Senoo K."/>
        </authorList>
    </citation>
    <scope>NUCLEOTIDE SEQUENCE [LARGE SCALE GENOMIC DNA]</scope>
    <source>
        <strain evidence="3">Red330</strain>
    </source>
</reference>
<name>A0A6V8MPC8_9BACT</name>
<dbReference type="SUPFAM" id="SSF56935">
    <property type="entry name" value="Porins"/>
    <property type="match status" value="1"/>
</dbReference>
<dbReference type="EMBL" id="BLXX01000022">
    <property type="protein sequence ID" value="GFO61915.1"/>
    <property type="molecule type" value="Genomic_DNA"/>
</dbReference>
<evidence type="ECO:0000313" key="3">
    <source>
        <dbReference type="Proteomes" id="UP000556026"/>
    </source>
</evidence>
<accession>A0A6V8MPC8</accession>
<comment type="caution">
    <text evidence="2">The sequence shown here is derived from an EMBL/GenBank/DDBJ whole genome shotgun (WGS) entry which is preliminary data.</text>
</comment>
<proteinExistence type="predicted"/>
<evidence type="ECO:0000256" key="1">
    <source>
        <dbReference type="SAM" id="SignalP"/>
    </source>
</evidence>
<dbReference type="AlphaFoldDB" id="A0A6V8MPC8"/>
<dbReference type="InterPro" id="IPR010870">
    <property type="entry name" value="Porin_O/P"/>
</dbReference>
<keyword evidence="1" id="KW-0732">Signal</keyword>
<dbReference type="RefSeq" id="WP_183356699.1">
    <property type="nucleotide sequence ID" value="NZ_BLXX01000022.1"/>
</dbReference>
<organism evidence="2 3">
    <name type="scientific">Geomonas silvestris</name>
    <dbReference type="NCBI Taxonomy" id="2740184"/>
    <lineage>
        <taxon>Bacteria</taxon>
        <taxon>Pseudomonadati</taxon>
        <taxon>Thermodesulfobacteriota</taxon>
        <taxon>Desulfuromonadia</taxon>
        <taxon>Geobacterales</taxon>
        <taxon>Geobacteraceae</taxon>
        <taxon>Geomonas</taxon>
    </lineage>
</organism>
<protein>
    <submittedName>
        <fullName evidence="2">Outer membrane channel protein</fullName>
    </submittedName>
</protein>
<dbReference type="NCBIfam" id="NF040900">
    <property type="entry name" value="porin_ExtI"/>
    <property type="match status" value="1"/>
</dbReference>
<feature type="chain" id="PRO_5028488286" evidence="1">
    <location>
        <begin position="25"/>
        <end position="404"/>
    </location>
</feature>